<comment type="similarity">
    <text evidence="1">Belongs to the zinc-containing alcohol dehydrogenase family.</text>
</comment>
<dbReference type="Pfam" id="PF00107">
    <property type="entry name" value="ADH_zinc_N"/>
    <property type="match status" value="1"/>
</dbReference>
<dbReference type="RefSeq" id="XP_013341449.1">
    <property type="nucleotide sequence ID" value="XM_013485995.1"/>
</dbReference>
<dbReference type="PANTHER" id="PTHR45348:SF2">
    <property type="entry name" value="ZINC-TYPE ALCOHOL DEHYDROGENASE-LIKE PROTEIN C2E1P3.01"/>
    <property type="match status" value="1"/>
</dbReference>
<dbReference type="CDD" id="cd08249">
    <property type="entry name" value="enoyl_reductase_like"/>
    <property type="match status" value="1"/>
</dbReference>
<accession>A0A074Y558</accession>
<evidence type="ECO:0000256" key="3">
    <source>
        <dbReference type="ARBA" id="ARBA00023002"/>
    </source>
</evidence>
<dbReference type="InterPro" id="IPR013154">
    <property type="entry name" value="ADH-like_N"/>
</dbReference>
<dbReference type="Gene3D" id="3.40.50.720">
    <property type="entry name" value="NAD(P)-binding Rossmann-like Domain"/>
    <property type="match status" value="1"/>
</dbReference>
<dbReference type="InterPro" id="IPR020843">
    <property type="entry name" value="ER"/>
</dbReference>
<dbReference type="InParanoid" id="A0A074Y558"/>
<dbReference type="SUPFAM" id="SSF50129">
    <property type="entry name" value="GroES-like"/>
    <property type="match status" value="1"/>
</dbReference>
<dbReference type="OMA" id="NTAYCET"/>
<gene>
    <name evidence="5" type="ORF">AUEXF2481DRAFT_110504</name>
</gene>
<proteinExistence type="inferred from homology"/>
<dbReference type="PANTHER" id="PTHR45348">
    <property type="entry name" value="HYPOTHETICAL OXIDOREDUCTASE (EUROFUNG)"/>
    <property type="match status" value="1"/>
</dbReference>
<evidence type="ECO:0000313" key="5">
    <source>
        <dbReference type="EMBL" id="KEQ92850.1"/>
    </source>
</evidence>
<evidence type="ECO:0000259" key="4">
    <source>
        <dbReference type="SMART" id="SM00829"/>
    </source>
</evidence>
<keyword evidence="6" id="KW-1185">Reference proteome</keyword>
<dbReference type="AlphaFoldDB" id="A0A074Y558"/>
<dbReference type="GeneID" id="25361877"/>
<dbReference type="InterPro" id="IPR036291">
    <property type="entry name" value="NAD(P)-bd_dom_sf"/>
</dbReference>
<name>A0A074Y558_AURSE</name>
<dbReference type="Pfam" id="PF08240">
    <property type="entry name" value="ADH_N"/>
    <property type="match status" value="1"/>
</dbReference>
<dbReference type="SUPFAM" id="SSF51735">
    <property type="entry name" value="NAD(P)-binding Rossmann-fold domains"/>
    <property type="match status" value="1"/>
</dbReference>
<dbReference type="InterPro" id="IPR047122">
    <property type="entry name" value="Trans-enoyl_RdTase-like"/>
</dbReference>
<dbReference type="HOGENOM" id="CLU_026673_16_5_1"/>
<dbReference type="InterPro" id="IPR011032">
    <property type="entry name" value="GroES-like_sf"/>
</dbReference>
<dbReference type="Proteomes" id="UP000030641">
    <property type="component" value="Unassembled WGS sequence"/>
</dbReference>
<organism evidence="5 6">
    <name type="scientific">Aureobasidium subglaciale (strain EXF-2481)</name>
    <name type="common">Aureobasidium pullulans var. subglaciale</name>
    <dbReference type="NCBI Taxonomy" id="1043005"/>
    <lineage>
        <taxon>Eukaryota</taxon>
        <taxon>Fungi</taxon>
        <taxon>Dikarya</taxon>
        <taxon>Ascomycota</taxon>
        <taxon>Pezizomycotina</taxon>
        <taxon>Dothideomycetes</taxon>
        <taxon>Dothideomycetidae</taxon>
        <taxon>Dothideales</taxon>
        <taxon>Saccotheciaceae</taxon>
        <taxon>Aureobasidium</taxon>
    </lineage>
</organism>
<dbReference type="GO" id="GO:0016651">
    <property type="term" value="F:oxidoreductase activity, acting on NAD(P)H"/>
    <property type="evidence" value="ECO:0007669"/>
    <property type="project" value="InterPro"/>
</dbReference>
<protein>
    <recommendedName>
        <fullName evidence="4">Enoyl reductase (ER) domain-containing protein</fullName>
    </recommendedName>
</protein>
<dbReference type="InterPro" id="IPR013149">
    <property type="entry name" value="ADH-like_C"/>
</dbReference>
<dbReference type="SMART" id="SM00829">
    <property type="entry name" value="PKS_ER"/>
    <property type="match status" value="1"/>
</dbReference>
<evidence type="ECO:0000313" key="6">
    <source>
        <dbReference type="Proteomes" id="UP000030641"/>
    </source>
</evidence>
<dbReference type="OrthoDB" id="48317at2759"/>
<evidence type="ECO:0000256" key="2">
    <source>
        <dbReference type="ARBA" id="ARBA00011245"/>
    </source>
</evidence>
<dbReference type="EMBL" id="KL584768">
    <property type="protein sequence ID" value="KEQ92850.1"/>
    <property type="molecule type" value="Genomic_DNA"/>
</dbReference>
<feature type="domain" description="Enoyl reductase (ER)" evidence="4">
    <location>
        <begin position="10"/>
        <end position="336"/>
    </location>
</feature>
<dbReference type="Gene3D" id="3.90.180.10">
    <property type="entry name" value="Medium-chain alcohol dehydrogenases, catalytic domain"/>
    <property type="match status" value="1"/>
</dbReference>
<keyword evidence="3" id="KW-0560">Oxidoreductase</keyword>
<reference evidence="5 6" key="1">
    <citation type="journal article" date="2014" name="BMC Genomics">
        <title>Genome sequencing of four Aureobasidium pullulans varieties: biotechnological potential, stress tolerance, and description of new species.</title>
        <authorList>
            <person name="Gostin Ar C."/>
            <person name="Ohm R.A."/>
            <person name="Kogej T."/>
            <person name="Sonjak S."/>
            <person name="Turk M."/>
            <person name="Zajc J."/>
            <person name="Zalar P."/>
            <person name="Grube M."/>
            <person name="Sun H."/>
            <person name="Han J."/>
            <person name="Sharma A."/>
            <person name="Chiniquy J."/>
            <person name="Ngan C.Y."/>
            <person name="Lipzen A."/>
            <person name="Barry K."/>
            <person name="Grigoriev I.V."/>
            <person name="Gunde-Cimerman N."/>
        </authorList>
    </citation>
    <scope>NUCLEOTIDE SEQUENCE [LARGE SCALE GENOMIC DNA]</scope>
    <source>
        <strain evidence="5 6">EXF-2481</strain>
    </source>
</reference>
<comment type="subunit">
    <text evidence="2">Monomer.</text>
</comment>
<evidence type="ECO:0000256" key="1">
    <source>
        <dbReference type="ARBA" id="ARBA00008072"/>
    </source>
</evidence>
<dbReference type="STRING" id="1043005.A0A074Y558"/>
<sequence>MSNQAAWLYGPNQLFRVGSAPMHEIESHEILVETYSIAINPIDWKVRDYGWLINTWPMVLGCDVSGVVTEVGNSVHNFSKGDRVIGHAVSLVSQKPKNGAFQHFVAVEAAKAAKIPSALSFSDACVVPLALDTAATGLFNSASDGYLGLEWPTMGSKSDNNKIVIYGGSSSVGALAIQLAAASGAHVIAVASRRNFDFCRSCGAHEVLDYNEPTIVNDVVNAIKVAPQTHFAGIYDAISQEDSYNITVPILAQIGSGNLATVLPGPSTVPSTSKTNYVEGINDTVHRLWENFVGPALERGTLKCVPSAYVVGSGLESIEKGLEINKKGVSARKVVVEIKKEQIASGCN</sequence>